<dbReference type="PANTHER" id="PTHR43405:SF1">
    <property type="entry name" value="GLYCOSYL HYDROLASE DIGH"/>
    <property type="match status" value="1"/>
</dbReference>
<dbReference type="InterPro" id="IPR003790">
    <property type="entry name" value="GHL10"/>
</dbReference>
<sequence length="500" mass="58212">MKKIRLISTITLLLTVTTLFAAAPKREFRGAWIQAVNHQFEAIPTAQLKQILTSQLDSLEKARINTILFQIRVEGDALYKSDIEPWSKYLTGKQGQAPDEDWDPLQFMIDECHKRDMELHAWINPFRAQTASTKELSPMHQISQHPDRFIKYGNLVLFNPAIQENSDHICKVAADIVRRYDIDGFHMDDYFYPYPDGNLKFNDDAWFQADNRGFTDKADWRRDNVNRFVEQIRDTIKSIKPWVRFGISPFGIYRNSSPSYHNGSLTNGLENYSGLYADILYWIEKGWMDYCIPQVYWNTGHKTADYSVLTKWWSDNAGNCVMVIGQDVDRTITGTDPNNRSMHQQRHKLNLERIMPKLQGNCFWYAKAVVDNVGNYRTILTEEYHQYPALQPIAPTMPQDAPGKVRKVMCLETTDGPVLFWTPSKYNKKKIFEKPVKYVIYRFNKDEQINIEDPSRIITITDRLFINLPYKDGTTEYVYVVTALNRLQVESAPVKCKVKL</sequence>
<reference evidence="3" key="2">
    <citation type="submission" date="2017-12" db="EMBL/GenBank/DDBJ databases">
        <title>Two new gene clusters involved in the degradation of lignocelluloses from the fecal microbiota of Tunisian dromedary.</title>
        <authorList>
            <person name="Rihab A."/>
            <person name="Elisabeth L."/>
            <person name="Gabrielle P.-V."/>
            <person name="Sahar T."/>
            <person name="Monia M."/>
            <person name="Fatma E."/>
            <person name="Samir B."/>
        </authorList>
    </citation>
    <scope>NUCLEOTIDE SEQUENCE</scope>
</reference>
<dbReference type="GO" id="GO:0016787">
    <property type="term" value="F:hydrolase activity"/>
    <property type="evidence" value="ECO:0007669"/>
    <property type="project" value="UniProtKB-KW"/>
</dbReference>
<organism evidence="3">
    <name type="scientific">feces metagenome</name>
    <dbReference type="NCBI Taxonomy" id="1861841"/>
    <lineage>
        <taxon>unclassified sequences</taxon>
        <taxon>metagenomes</taxon>
        <taxon>organismal metagenomes</taxon>
    </lineage>
</organism>
<reference evidence="3" key="1">
    <citation type="submission" date="2017-02" db="EMBL/GenBank/DDBJ databases">
        <authorList>
            <person name="Peterson S.W."/>
        </authorList>
    </citation>
    <scope>NUCLEOTIDE SEQUENCE</scope>
</reference>
<evidence type="ECO:0000259" key="2">
    <source>
        <dbReference type="Pfam" id="PF02638"/>
    </source>
</evidence>
<dbReference type="Gene3D" id="3.20.20.80">
    <property type="entry name" value="Glycosidases"/>
    <property type="match status" value="1"/>
</dbReference>
<evidence type="ECO:0000256" key="1">
    <source>
        <dbReference type="ARBA" id="ARBA00022729"/>
    </source>
</evidence>
<name>A0A2I2K8Z5_9ZZZZ</name>
<feature type="domain" description="Glycosyl hydrolase-like 10" evidence="2">
    <location>
        <begin position="27"/>
        <end position="322"/>
    </location>
</feature>
<dbReference type="PANTHER" id="PTHR43405">
    <property type="entry name" value="GLYCOSYL HYDROLASE DIGH"/>
    <property type="match status" value="1"/>
</dbReference>
<dbReference type="SUPFAM" id="SSF51445">
    <property type="entry name" value="(Trans)glycosidases"/>
    <property type="match status" value="1"/>
</dbReference>
<keyword evidence="3" id="KW-0378">Hydrolase</keyword>
<keyword evidence="1" id="KW-0732">Signal</keyword>
<proteinExistence type="predicted"/>
<dbReference type="AlphaFoldDB" id="A0A2I2K8Z5"/>
<dbReference type="EMBL" id="LT796702">
    <property type="protein sequence ID" value="SJX74173.1"/>
    <property type="molecule type" value="Genomic_DNA"/>
</dbReference>
<dbReference type="Pfam" id="PF02638">
    <property type="entry name" value="GHL10"/>
    <property type="match status" value="1"/>
</dbReference>
<dbReference type="InterPro" id="IPR052177">
    <property type="entry name" value="Divisome_Glycosyl_Hydrolase"/>
</dbReference>
<accession>A0A2I2K8Z5</accession>
<protein>
    <submittedName>
        <fullName evidence="3">COG1649 predicted glycoside hydrolase</fullName>
    </submittedName>
</protein>
<dbReference type="InterPro" id="IPR017853">
    <property type="entry name" value="GH"/>
</dbReference>
<evidence type="ECO:0000313" key="3">
    <source>
        <dbReference type="EMBL" id="SJX74173.1"/>
    </source>
</evidence>